<dbReference type="InterPro" id="IPR025552">
    <property type="entry name" value="YkyB"/>
</dbReference>
<dbReference type="RefSeq" id="WP_259867206.1">
    <property type="nucleotide sequence ID" value="NZ_JAMQJZ010000001.1"/>
</dbReference>
<name>A0A9X4AGP2_9BACI</name>
<proteinExistence type="predicted"/>
<accession>A0A9X4AGP2</accession>
<dbReference type="Proteomes" id="UP001145072">
    <property type="component" value="Unassembled WGS sequence"/>
</dbReference>
<comment type="caution">
    <text evidence="1">The sequence shown here is derived from an EMBL/GenBank/DDBJ whole genome shotgun (WGS) entry which is preliminary data.</text>
</comment>
<gene>
    <name evidence="1" type="ORF">NC661_02620</name>
</gene>
<keyword evidence="2" id="KW-1185">Reference proteome</keyword>
<organism evidence="1 2">
    <name type="scientific">Aquibacillus koreensis</name>
    <dbReference type="NCBI Taxonomy" id="279446"/>
    <lineage>
        <taxon>Bacteria</taxon>
        <taxon>Bacillati</taxon>
        <taxon>Bacillota</taxon>
        <taxon>Bacilli</taxon>
        <taxon>Bacillales</taxon>
        <taxon>Bacillaceae</taxon>
        <taxon>Aquibacillus</taxon>
    </lineage>
</organism>
<evidence type="ECO:0000313" key="1">
    <source>
        <dbReference type="EMBL" id="MDC3419272.1"/>
    </source>
</evidence>
<dbReference type="AlphaFoldDB" id="A0A9X4AGP2"/>
<protein>
    <submittedName>
        <fullName evidence="1">YkyB family protein</fullName>
    </submittedName>
</protein>
<sequence>MRELPHFHNWHNVPSGFYTKTTLRNDFKRKPLDEAKPDATLKAIGGGIWRDFVLYHINHTIPIKPRQVDISTLDFSVHYLSQALYRINKHAKKHRDTKQQSYLDSNYQVVSAAKTKQLKYYELKNVVLDKLLEEKKATVIGYHKMFNYYYLLITCGEYSFHKPIHKKNIDNYNDLGVLDQIIAAEHDKQLDINFYQAEKLLRCYISVTTTQIPHLDSKKDNSV</sequence>
<dbReference type="Pfam" id="PF14177">
    <property type="entry name" value="YkyB"/>
    <property type="match status" value="1"/>
</dbReference>
<reference evidence="1" key="1">
    <citation type="submission" date="2022-06" db="EMBL/GenBank/DDBJ databases">
        <title>Aquibacillus sp. a new bacterium isolated from soil saline samples.</title>
        <authorList>
            <person name="Galisteo C."/>
            <person name="De La Haba R."/>
            <person name="Sanchez-Porro C."/>
            <person name="Ventosa A."/>
        </authorList>
    </citation>
    <scope>NUCLEOTIDE SEQUENCE</scope>
    <source>
        <strain evidence="1">JCM 12387</strain>
    </source>
</reference>
<dbReference type="EMBL" id="JAMQJZ010000001">
    <property type="protein sequence ID" value="MDC3419272.1"/>
    <property type="molecule type" value="Genomic_DNA"/>
</dbReference>
<evidence type="ECO:0000313" key="2">
    <source>
        <dbReference type="Proteomes" id="UP001145072"/>
    </source>
</evidence>